<proteinExistence type="predicted"/>
<dbReference type="Proteomes" id="UP001175353">
    <property type="component" value="Unassembled WGS sequence"/>
</dbReference>
<comment type="caution">
    <text evidence="1">The sequence shown here is derived from an EMBL/GenBank/DDBJ whole genome shotgun (WGS) entry which is preliminary data.</text>
</comment>
<accession>A0AAN6H892</accession>
<name>A0AAN6H892_9PEZI</name>
<keyword evidence="2" id="KW-1185">Reference proteome</keyword>
<organism evidence="1 2">
    <name type="scientific">Friedmanniomyces endolithicus</name>
    <dbReference type="NCBI Taxonomy" id="329885"/>
    <lineage>
        <taxon>Eukaryota</taxon>
        <taxon>Fungi</taxon>
        <taxon>Dikarya</taxon>
        <taxon>Ascomycota</taxon>
        <taxon>Pezizomycotina</taxon>
        <taxon>Dothideomycetes</taxon>
        <taxon>Dothideomycetidae</taxon>
        <taxon>Mycosphaerellales</taxon>
        <taxon>Teratosphaeriaceae</taxon>
        <taxon>Friedmanniomyces</taxon>
    </lineage>
</organism>
<sequence length="161" mass="18667">MLHRDQSTEVTENRLFWKGDIFLVLFKETAAGGGTFLSLGPVTDMQEVIRSYLQYAWYHQDVEALRKSRQPMLEFSESHNRNRELIRARLSPLEVEILSHLPPGLEMNLEYLTVYNADYGAITDTWVEPCHDNPSMVTVGYMRRVDELQKVGWKGFSAEQL</sequence>
<gene>
    <name evidence="1" type="ORF">LTR91_022443</name>
</gene>
<dbReference type="AlphaFoldDB" id="A0AAN6H892"/>
<protein>
    <submittedName>
        <fullName evidence="1">Uncharacterized protein</fullName>
    </submittedName>
</protein>
<reference evidence="1" key="1">
    <citation type="submission" date="2023-06" db="EMBL/GenBank/DDBJ databases">
        <title>Black Yeasts Isolated from many extreme environments.</title>
        <authorList>
            <person name="Coleine C."/>
            <person name="Stajich J.E."/>
            <person name="Selbmann L."/>
        </authorList>
    </citation>
    <scope>NUCLEOTIDE SEQUENCE</scope>
    <source>
        <strain evidence="1">CCFEE 5200</strain>
    </source>
</reference>
<evidence type="ECO:0000313" key="2">
    <source>
        <dbReference type="Proteomes" id="UP001175353"/>
    </source>
</evidence>
<evidence type="ECO:0000313" key="1">
    <source>
        <dbReference type="EMBL" id="KAK0956287.1"/>
    </source>
</evidence>
<dbReference type="EMBL" id="JAUJLE010000441">
    <property type="protein sequence ID" value="KAK0956287.1"/>
    <property type="molecule type" value="Genomic_DNA"/>
</dbReference>